<dbReference type="AlphaFoldDB" id="A0A0A8ZD92"/>
<sequence length="58" mass="6236">MPSLLSCFSLSSSNTSRTRDCVSLSSAMSSNVSFHSGLRLSSMTLVFSLKIGRMNNTT</sequence>
<dbReference type="EMBL" id="GBRH01263200">
    <property type="protein sequence ID" value="JAD34695.1"/>
    <property type="molecule type" value="Transcribed_RNA"/>
</dbReference>
<organism evidence="1">
    <name type="scientific">Arundo donax</name>
    <name type="common">Giant reed</name>
    <name type="synonym">Donax arundinaceus</name>
    <dbReference type="NCBI Taxonomy" id="35708"/>
    <lineage>
        <taxon>Eukaryota</taxon>
        <taxon>Viridiplantae</taxon>
        <taxon>Streptophyta</taxon>
        <taxon>Embryophyta</taxon>
        <taxon>Tracheophyta</taxon>
        <taxon>Spermatophyta</taxon>
        <taxon>Magnoliopsida</taxon>
        <taxon>Liliopsida</taxon>
        <taxon>Poales</taxon>
        <taxon>Poaceae</taxon>
        <taxon>PACMAD clade</taxon>
        <taxon>Arundinoideae</taxon>
        <taxon>Arundineae</taxon>
        <taxon>Arundo</taxon>
    </lineage>
</organism>
<proteinExistence type="predicted"/>
<protein>
    <submittedName>
        <fullName evidence="1">Uncharacterized protein</fullName>
    </submittedName>
</protein>
<evidence type="ECO:0000313" key="1">
    <source>
        <dbReference type="EMBL" id="JAD34695.1"/>
    </source>
</evidence>
<reference evidence="1" key="2">
    <citation type="journal article" date="2015" name="Data Brief">
        <title>Shoot transcriptome of the giant reed, Arundo donax.</title>
        <authorList>
            <person name="Barrero R.A."/>
            <person name="Guerrero F.D."/>
            <person name="Moolhuijzen P."/>
            <person name="Goolsby J.A."/>
            <person name="Tidwell J."/>
            <person name="Bellgard S.E."/>
            <person name="Bellgard M.I."/>
        </authorList>
    </citation>
    <scope>NUCLEOTIDE SEQUENCE</scope>
    <source>
        <tissue evidence="1">Shoot tissue taken approximately 20 cm above the soil surface</tissue>
    </source>
</reference>
<accession>A0A0A8ZD92</accession>
<reference evidence="1" key="1">
    <citation type="submission" date="2014-09" db="EMBL/GenBank/DDBJ databases">
        <authorList>
            <person name="Magalhaes I.L.F."/>
            <person name="Oliveira U."/>
            <person name="Santos F.R."/>
            <person name="Vidigal T.H.D.A."/>
            <person name="Brescovit A.D."/>
            <person name="Santos A.J."/>
        </authorList>
    </citation>
    <scope>NUCLEOTIDE SEQUENCE</scope>
    <source>
        <tissue evidence="1">Shoot tissue taken approximately 20 cm above the soil surface</tissue>
    </source>
</reference>
<name>A0A0A8ZD92_ARUDO</name>